<dbReference type="Proteomes" id="UP000041254">
    <property type="component" value="Unassembled WGS sequence"/>
</dbReference>
<gene>
    <name evidence="3" type="ORF">Vbra_2114</name>
    <name evidence="2" type="ORF">Vbra_23401</name>
</gene>
<proteinExistence type="predicted"/>
<dbReference type="VEuPathDB" id="CryptoDB:Vbra_2114"/>
<dbReference type="EMBL" id="CDMY01000211">
    <property type="protein sequence ID" value="CEL94210.1"/>
    <property type="molecule type" value="Genomic_DNA"/>
</dbReference>
<reference evidence="2 4" key="1">
    <citation type="submission" date="2014-11" db="EMBL/GenBank/DDBJ databases">
        <authorList>
            <person name="Otto D Thomas"/>
            <person name="Naeem Raeece"/>
        </authorList>
    </citation>
    <scope>NUCLEOTIDE SEQUENCE [LARGE SCALE GENOMIC DNA]</scope>
</reference>
<dbReference type="EMBL" id="CDMY01000299">
    <property type="protein sequence ID" value="CEM00794.1"/>
    <property type="molecule type" value="Genomic_DNA"/>
</dbReference>
<dbReference type="AlphaFoldDB" id="A0A0G4EE04"/>
<protein>
    <submittedName>
        <fullName evidence="2">Uncharacterized protein</fullName>
    </submittedName>
</protein>
<name>A0A0G4EE04_VITBC</name>
<dbReference type="VEuPathDB" id="CryptoDB:Vbra_23401"/>
<keyword evidence="4" id="KW-1185">Reference proteome</keyword>
<accession>A0A0G4EE04</accession>
<sequence length="114" mass="12747">MKGGSASSSSAPSDPAKDDAKDTVFTDGPRKGKTFQWALDNDQEFCQDAYYRSKMRPLYEAQLSFTDAPGTPKTPPAELKAFVGFKPDMKAMERWVTLDLMAEQVIQDTRRGLY</sequence>
<organism evidence="2 4">
    <name type="scientific">Vitrella brassicaformis (strain CCMP3155)</name>
    <dbReference type="NCBI Taxonomy" id="1169540"/>
    <lineage>
        <taxon>Eukaryota</taxon>
        <taxon>Sar</taxon>
        <taxon>Alveolata</taxon>
        <taxon>Colpodellida</taxon>
        <taxon>Vitrellaceae</taxon>
        <taxon>Vitrella</taxon>
    </lineage>
</organism>
<feature type="region of interest" description="Disordered" evidence="1">
    <location>
        <begin position="1"/>
        <end position="30"/>
    </location>
</feature>
<evidence type="ECO:0000313" key="3">
    <source>
        <dbReference type="EMBL" id="CEM00794.1"/>
    </source>
</evidence>
<feature type="compositionally biased region" description="Basic and acidic residues" evidence="1">
    <location>
        <begin position="15"/>
        <end position="30"/>
    </location>
</feature>
<evidence type="ECO:0000313" key="2">
    <source>
        <dbReference type="EMBL" id="CEL94210.1"/>
    </source>
</evidence>
<feature type="compositionally biased region" description="Low complexity" evidence="1">
    <location>
        <begin position="1"/>
        <end position="14"/>
    </location>
</feature>
<evidence type="ECO:0000313" key="4">
    <source>
        <dbReference type="Proteomes" id="UP000041254"/>
    </source>
</evidence>
<dbReference type="InParanoid" id="A0A0G4EE04"/>
<evidence type="ECO:0000256" key="1">
    <source>
        <dbReference type="SAM" id="MobiDB-lite"/>
    </source>
</evidence>